<gene>
    <name evidence="7" type="ordered locus">Despr_0353</name>
</gene>
<feature type="transmembrane region" description="Helical" evidence="6">
    <location>
        <begin position="88"/>
        <end position="109"/>
    </location>
</feature>
<evidence type="ECO:0000256" key="3">
    <source>
        <dbReference type="ARBA" id="ARBA00022692"/>
    </source>
</evidence>
<dbReference type="GO" id="GO:0005886">
    <property type="term" value="C:plasma membrane"/>
    <property type="evidence" value="ECO:0007669"/>
    <property type="project" value="UniProtKB-SubCell"/>
</dbReference>
<evidence type="ECO:0000313" key="7">
    <source>
        <dbReference type="EMBL" id="ADW16535.1"/>
    </source>
</evidence>
<dbReference type="PANTHER" id="PTHR30250:SF26">
    <property type="entry name" value="PSMA PROTEIN"/>
    <property type="match status" value="1"/>
</dbReference>
<feature type="transmembrane region" description="Helical" evidence="6">
    <location>
        <begin position="121"/>
        <end position="146"/>
    </location>
</feature>
<dbReference type="AlphaFoldDB" id="A0A7U3YJH4"/>
<dbReference type="EMBL" id="CP002364">
    <property type="protein sequence ID" value="ADW16535.1"/>
    <property type="molecule type" value="Genomic_DNA"/>
</dbReference>
<dbReference type="Pfam" id="PF01943">
    <property type="entry name" value="Polysacc_synt"/>
    <property type="match status" value="1"/>
</dbReference>
<evidence type="ECO:0000256" key="2">
    <source>
        <dbReference type="ARBA" id="ARBA00022475"/>
    </source>
</evidence>
<name>A0A7U3YJH4_DESPD</name>
<feature type="transmembrane region" description="Helical" evidence="6">
    <location>
        <begin position="220"/>
        <end position="241"/>
    </location>
</feature>
<feature type="transmembrane region" description="Helical" evidence="6">
    <location>
        <begin position="12"/>
        <end position="32"/>
    </location>
</feature>
<reference evidence="7 8" key="1">
    <citation type="journal article" date="2011" name="Stand. Genomic Sci.">
        <title>Complete genome sequence of Desulfobulbus propionicus type strain (1pr3).</title>
        <authorList>
            <person name="Pagani I."/>
            <person name="Lapidus A."/>
            <person name="Nolan M."/>
            <person name="Lucas S."/>
            <person name="Hammon N."/>
            <person name="Deshpande S."/>
            <person name="Cheng J.F."/>
            <person name="Chertkov O."/>
            <person name="Davenport K."/>
            <person name="Tapia R."/>
            <person name="Han C."/>
            <person name="Goodwin L."/>
            <person name="Pitluck S."/>
            <person name="Liolios K."/>
            <person name="Mavromatis K."/>
            <person name="Ivanova N."/>
            <person name="Mikhailova N."/>
            <person name="Pati A."/>
            <person name="Chen A."/>
            <person name="Palaniappan K."/>
            <person name="Land M."/>
            <person name="Hauser L."/>
            <person name="Chang Y.J."/>
            <person name="Jeffries C.D."/>
            <person name="Detter J.C."/>
            <person name="Brambilla E."/>
            <person name="Kannan K.P."/>
            <person name="Djao O.D."/>
            <person name="Rohde M."/>
            <person name="Pukall R."/>
            <person name="Spring S."/>
            <person name="Goker M."/>
            <person name="Sikorski J."/>
            <person name="Woyke T."/>
            <person name="Bristow J."/>
            <person name="Eisen J.A."/>
            <person name="Markowitz V."/>
            <person name="Hugenholtz P."/>
            <person name="Kyrpides N.C."/>
            <person name="Klenk H.P."/>
        </authorList>
    </citation>
    <scope>NUCLEOTIDE SEQUENCE [LARGE SCALE GENOMIC DNA]</scope>
    <source>
        <strain evidence="8">ATCC 33891 / DSM 2032 / 1pr3</strain>
    </source>
</reference>
<dbReference type="RefSeq" id="WP_015723082.1">
    <property type="nucleotide sequence ID" value="NC_014972.1"/>
</dbReference>
<dbReference type="InterPro" id="IPR002797">
    <property type="entry name" value="Polysacc_synth"/>
</dbReference>
<keyword evidence="8" id="KW-1185">Reference proteome</keyword>
<protein>
    <submittedName>
        <fullName evidence="7">Polysaccharide biosynthesis protein</fullName>
    </submittedName>
</protein>
<keyword evidence="3 6" id="KW-0812">Transmembrane</keyword>
<feature type="transmembrane region" description="Helical" evidence="6">
    <location>
        <begin position="340"/>
        <end position="365"/>
    </location>
</feature>
<keyword evidence="2" id="KW-1003">Cell membrane</keyword>
<proteinExistence type="predicted"/>
<evidence type="ECO:0000313" key="8">
    <source>
        <dbReference type="Proteomes" id="UP000006365"/>
    </source>
</evidence>
<organism evidence="7 8">
    <name type="scientific">Desulfobulbus propionicus (strain ATCC 33891 / DSM 2032 / VKM B-1956 / 1pr3)</name>
    <dbReference type="NCBI Taxonomy" id="577650"/>
    <lineage>
        <taxon>Bacteria</taxon>
        <taxon>Pseudomonadati</taxon>
        <taxon>Thermodesulfobacteriota</taxon>
        <taxon>Desulfobulbia</taxon>
        <taxon>Desulfobulbales</taxon>
        <taxon>Desulfobulbaceae</taxon>
        <taxon>Desulfobulbus</taxon>
    </lineage>
</organism>
<comment type="subcellular location">
    <subcellularLocation>
        <location evidence="1">Cell membrane</location>
        <topology evidence="1">Multi-pass membrane protein</topology>
    </subcellularLocation>
</comment>
<feature type="transmembrane region" description="Helical" evidence="6">
    <location>
        <begin position="308"/>
        <end position="328"/>
    </location>
</feature>
<keyword evidence="4 6" id="KW-1133">Transmembrane helix</keyword>
<evidence type="ECO:0000256" key="5">
    <source>
        <dbReference type="ARBA" id="ARBA00023136"/>
    </source>
</evidence>
<evidence type="ECO:0000256" key="4">
    <source>
        <dbReference type="ARBA" id="ARBA00022989"/>
    </source>
</evidence>
<keyword evidence="5 6" id="KW-0472">Membrane</keyword>
<dbReference type="KEGG" id="dpr:Despr_0353"/>
<dbReference type="PANTHER" id="PTHR30250">
    <property type="entry name" value="PST FAMILY PREDICTED COLANIC ACID TRANSPORTER"/>
    <property type="match status" value="1"/>
</dbReference>
<accession>A0A7U3YJH4</accession>
<feature type="transmembrane region" description="Helical" evidence="6">
    <location>
        <begin position="38"/>
        <end position="60"/>
    </location>
</feature>
<dbReference type="Proteomes" id="UP000006365">
    <property type="component" value="Chromosome"/>
</dbReference>
<sequence>MIIKRIIFNVLSNYAHLFISVVLALVMSPFIVHTLGDFFYGVWSIIAAITGYFSLLDLGINRAIVRYISKYEAENNINALNKFFNTSLLLFVFLGLLIVLATFITTFYLDTILDLKEYSTISKIVFLIVGIDFAFSFPFGAIYAVIIAKQRHTIANKINIISSISRNCAIYASLSFMPDIVILAVCNVFFNLIRNFCIFYEAKKISPEISYKLTFFDKKIIRNIFNYSLYSFAVSVSSRIISFTDEIVVGLFLTVSDVTYYAIAVNLVTYFEKLIWAGASVLVPYISQLDSSNDHEGIERAFYQSFKYTLLFTLFIFFGIIFLGRPFIDIWMGETYGEKAFPVLIILATAKVVSHGQSITIARFLGTSNHKFLGIINSLEALSNLVLSLFLVVHYQLIGVAIGT</sequence>
<feature type="transmembrane region" description="Helical" evidence="6">
    <location>
        <begin position="247"/>
        <end position="268"/>
    </location>
</feature>
<evidence type="ECO:0000256" key="1">
    <source>
        <dbReference type="ARBA" id="ARBA00004651"/>
    </source>
</evidence>
<dbReference type="InterPro" id="IPR050833">
    <property type="entry name" value="Poly_Biosynth_Transport"/>
</dbReference>
<evidence type="ECO:0000256" key="6">
    <source>
        <dbReference type="SAM" id="Phobius"/>
    </source>
</evidence>